<reference evidence="5" key="1">
    <citation type="submission" date="2013-07" db="EMBL/GenBank/DDBJ databases">
        <authorList>
            <person name="Geib S."/>
        </authorList>
    </citation>
    <scope>NUCLEOTIDE SEQUENCE</scope>
</reference>
<dbReference type="MEROPS" id="T03.A04"/>
<evidence type="ECO:0000313" key="5">
    <source>
        <dbReference type="EMBL" id="JAB91485.1"/>
    </source>
</evidence>
<dbReference type="Gene3D" id="3.60.20.40">
    <property type="match status" value="1"/>
</dbReference>
<dbReference type="GO" id="GO:0005886">
    <property type="term" value="C:plasma membrane"/>
    <property type="evidence" value="ECO:0007669"/>
    <property type="project" value="TreeGrafter"/>
</dbReference>
<gene>
    <name evidence="5" type="primary">GGT1</name>
</gene>
<feature type="binding site" evidence="3">
    <location>
        <position position="424"/>
    </location>
    <ligand>
        <name>L-glutamate</name>
        <dbReference type="ChEBI" id="CHEBI:29985"/>
    </ligand>
</feature>
<keyword evidence="4" id="KW-0812">Transmembrane</keyword>
<feature type="binding site" evidence="3">
    <location>
        <begin position="400"/>
        <end position="402"/>
    </location>
    <ligand>
        <name>L-glutamate</name>
        <dbReference type="ChEBI" id="CHEBI:29985"/>
    </ligand>
</feature>
<proteinExistence type="evidence at transcript level"/>
<protein>
    <submittedName>
        <fullName evidence="5">Gamma-glutamyltranspeptidase 1</fullName>
    </submittedName>
</protein>
<dbReference type="InterPro" id="IPR043137">
    <property type="entry name" value="GGT_ssub_C"/>
</dbReference>
<dbReference type="FunFam" id="3.60.20.40:FF:000001">
    <property type="entry name" value="Gamma-glutamyltranspeptidase 1"/>
    <property type="match status" value="1"/>
</dbReference>
<feature type="transmembrane region" description="Helical" evidence="4">
    <location>
        <begin position="9"/>
        <end position="31"/>
    </location>
</feature>
<keyword evidence="1" id="KW-1202">Platelet aggregation activating toxin</keyword>
<dbReference type="Pfam" id="PF01019">
    <property type="entry name" value="G_glu_transpept"/>
    <property type="match status" value="1"/>
</dbReference>
<dbReference type="OrthoDB" id="1081007at2759"/>
<reference evidence="5" key="2">
    <citation type="journal article" date="2014" name="BMC Genomics">
        <title>A genomic perspective to assessing quality of mass-reared SIT flies used in Mediterranean fruit fly (Ceratitis capitata) eradication in California.</title>
        <authorList>
            <person name="Calla B."/>
            <person name="Hall B."/>
            <person name="Hou S."/>
            <person name="Geib S.M."/>
        </authorList>
    </citation>
    <scope>NUCLEOTIDE SEQUENCE</scope>
</reference>
<dbReference type="EMBL" id="GAMC01015070">
    <property type="protein sequence ID" value="JAB91485.1"/>
    <property type="molecule type" value="mRNA"/>
</dbReference>
<keyword evidence="1" id="KW-1199">Hemostasis impairing toxin</keyword>
<dbReference type="PANTHER" id="PTHR11686">
    <property type="entry name" value="GAMMA GLUTAMYL TRANSPEPTIDASE"/>
    <property type="match status" value="1"/>
</dbReference>
<dbReference type="InterPro" id="IPR043138">
    <property type="entry name" value="GGT_lsub"/>
</dbReference>
<feature type="binding site" evidence="3">
    <location>
        <position position="475"/>
    </location>
    <ligand>
        <name>L-glutamate</name>
        <dbReference type="ChEBI" id="CHEBI:29985"/>
    </ligand>
</feature>
<keyword evidence="4" id="KW-0472">Membrane</keyword>
<dbReference type="KEGG" id="ccat:101460463"/>
<dbReference type="GO" id="GO:0006751">
    <property type="term" value="P:glutathione catabolic process"/>
    <property type="evidence" value="ECO:0007669"/>
    <property type="project" value="InterPro"/>
</dbReference>
<sequence>MRIIFSKKLLIWAMIFALMVVGITLGLVFGLGQKNETYVVAAVVSNGRGCADIGSQMLNDGGSAVDAAIATLLCEGIILPHSMGIGGGFFATIYTKSTRKIETLVAREMAPLQASKDMFVGEENVTGARSGAVPGEILGYWEMHQKYGRLPWRVLFQPTIKLCKEGHWVSKYLAAAIKSKEENIRNEPSMAEIFLKEDGSLYVEGEYLKRPQLAITLEKIAENGAGELYDGGEVGKQFVEDIKDSGGIITEEDLKNFKVRWEDNNHIIANLTGGYTLYTTPLPSSGVVLAFMLNVMTGLYTANEDIYWQRVVETFKHAYGQRTYLGDMENEPELKQSIEKTFNNLNSQEFANHIRALIFDNKTFDNYEYYGANFSNTEDHGTANMAVLAANGDAVTVTSTINNYFGSKVRSRRTGIILNDEMDDFSTPGIVNGFGIPASPANYIHPGKRPLSSMCPGIVLDQDGNVRMLVGAAGGSKITTSVATGIIKYLILNQTLTEAIDGGRLHHQLAPMQIDIEPQVAPSIRQYLIKVGHILNDLPEGTGFAALTAIGVRDNVPEPFFDRRRVGSISTISLKNKMMH</sequence>
<dbReference type="PRINTS" id="PR01210">
    <property type="entry name" value="GGTRANSPTASE"/>
</dbReference>
<evidence type="ECO:0000256" key="3">
    <source>
        <dbReference type="PIRSR" id="PIRSR600101-2"/>
    </source>
</evidence>
<keyword evidence="4" id="KW-1133">Transmembrane helix</keyword>
<dbReference type="SUPFAM" id="SSF56235">
    <property type="entry name" value="N-terminal nucleophile aminohydrolases (Ntn hydrolases)"/>
    <property type="match status" value="1"/>
</dbReference>
<name>W8ARP6_CERCA</name>
<dbReference type="AlphaFoldDB" id="W8ARP6"/>
<organism evidence="5">
    <name type="scientific">Ceratitis capitata</name>
    <name type="common">Mediterranean fruit fly</name>
    <name type="synonym">Tephritis capitata</name>
    <dbReference type="NCBI Taxonomy" id="7213"/>
    <lineage>
        <taxon>Eukaryota</taxon>
        <taxon>Metazoa</taxon>
        <taxon>Ecdysozoa</taxon>
        <taxon>Arthropoda</taxon>
        <taxon>Hexapoda</taxon>
        <taxon>Insecta</taxon>
        <taxon>Pterygota</taxon>
        <taxon>Neoptera</taxon>
        <taxon>Endopterygota</taxon>
        <taxon>Diptera</taxon>
        <taxon>Brachycera</taxon>
        <taxon>Muscomorpha</taxon>
        <taxon>Tephritoidea</taxon>
        <taxon>Tephritidae</taxon>
        <taxon>Ceratitis</taxon>
        <taxon>Ceratitis</taxon>
    </lineage>
</organism>
<accession>W8ARP6</accession>
<evidence type="ECO:0000256" key="4">
    <source>
        <dbReference type="SAM" id="Phobius"/>
    </source>
</evidence>
<feature type="binding site" evidence="3">
    <location>
        <begin position="452"/>
        <end position="453"/>
    </location>
    <ligand>
        <name>L-glutamate</name>
        <dbReference type="ChEBI" id="CHEBI:29985"/>
    </ligand>
</feature>
<feature type="active site" description="Nucleophile" evidence="2">
    <location>
        <position position="382"/>
    </location>
</feature>
<dbReference type="Gene3D" id="1.10.246.130">
    <property type="match status" value="1"/>
</dbReference>
<dbReference type="InterPro" id="IPR000101">
    <property type="entry name" value="GGT_peptidase"/>
</dbReference>
<feature type="binding site" evidence="3">
    <location>
        <position position="107"/>
    </location>
    <ligand>
        <name>L-glutamate</name>
        <dbReference type="ChEBI" id="CHEBI:29985"/>
    </ligand>
</feature>
<evidence type="ECO:0000256" key="1">
    <source>
        <dbReference type="ARBA" id="ARBA00084097"/>
    </source>
</evidence>
<evidence type="ECO:0000256" key="2">
    <source>
        <dbReference type="PIRSR" id="PIRSR600101-1"/>
    </source>
</evidence>
<dbReference type="InterPro" id="IPR029055">
    <property type="entry name" value="Ntn_hydrolases_N"/>
</dbReference>
<dbReference type="GO" id="GO:0036374">
    <property type="term" value="F:glutathione hydrolase activity"/>
    <property type="evidence" value="ECO:0007669"/>
    <property type="project" value="InterPro"/>
</dbReference>
<keyword evidence="1" id="KW-0800">Toxin</keyword>
<dbReference type="PANTHER" id="PTHR11686:SF72">
    <property type="entry name" value="GAMMA-GLUTAMYL TRANSPEPTIDASE, ISOFORM A"/>
    <property type="match status" value="1"/>
</dbReference>
<dbReference type="FunFam" id="1.10.246.130:FF:000001">
    <property type="entry name" value="Gamma-glutamyltransferase 5 isoform 1"/>
    <property type="match status" value="1"/>
</dbReference>